<accession>A0A8T3BZB0</accession>
<organism evidence="2 3">
    <name type="scientific">Dendrobium nobile</name>
    <name type="common">Orchid</name>
    <dbReference type="NCBI Taxonomy" id="94219"/>
    <lineage>
        <taxon>Eukaryota</taxon>
        <taxon>Viridiplantae</taxon>
        <taxon>Streptophyta</taxon>
        <taxon>Embryophyta</taxon>
        <taxon>Tracheophyta</taxon>
        <taxon>Spermatophyta</taxon>
        <taxon>Magnoliopsida</taxon>
        <taxon>Liliopsida</taxon>
        <taxon>Asparagales</taxon>
        <taxon>Orchidaceae</taxon>
        <taxon>Epidendroideae</taxon>
        <taxon>Malaxideae</taxon>
        <taxon>Dendrobiinae</taxon>
        <taxon>Dendrobium</taxon>
    </lineage>
</organism>
<name>A0A8T3BZB0_DENNO</name>
<gene>
    <name evidence="2" type="ORF">KFK09_004724</name>
</gene>
<dbReference type="EMBL" id="JAGYWB010000005">
    <property type="protein sequence ID" value="KAI0522346.1"/>
    <property type="molecule type" value="Genomic_DNA"/>
</dbReference>
<keyword evidence="3" id="KW-1185">Reference proteome</keyword>
<dbReference type="AlphaFoldDB" id="A0A8T3BZB0"/>
<evidence type="ECO:0000256" key="1">
    <source>
        <dbReference type="SAM" id="MobiDB-lite"/>
    </source>
</evidence>
<evidence type="ECO:0000313" key="3">
    <source>
        <dbReference type="Proteomes" id="UP000829196"/>
    </source>
</evidence>
<comment type="caution">
    <text evidence="2">The sequence shown here is derived from an EMBL/GenBank/DDBJ whole genome shotgun (WGS) entry which is preliminary data.</text>
</comment>
<proteinExistence type="predicted"/>
<feature type="region of interest" description="Disordered" evidence="1">
    <location>
        <begin position="1"/>
        <end position="26"/>
    </location>
</feature>
<evidence type="ECO:0000313" key="2">
    <source>
        <dbReference type="EMBL" id="KAI0522346.1"/>
    </source>
</evidence>
<dbReference type="Proteomes" id="UP000829196">
    <property type="component" value="Unassembled WGS sequence"/>
</dbReference>
<protein>
    <submittedName>
        <fullName evidence="2">Uncharacterized protein</fullName>
    </submittedName>
</protein>
<sequence>MHRSPHLSLDRVRSPRRTALPLPHTLSPPLPSSFQFARSPVRIPLVIDPVTSPCLRGQQSKPKDPYFSLPLKASATFSSLSNLFSSSFASPSTTSFLHFLLLHCER</sequence>
<reference evidence="2" key="1">
    <citation type="journal article" date="2022" name="Front. Genet.">
        <title>Chromosome-Scale Assembly of the Dendrobium nobile Genome Provides Insights Into the Molecular Mechanism of the Biosynthesis of the Medicinal Active Ingredient of Dendrobium.</title>
        <authorList>
            <person name="Xu Q."/>
            <person name="Niu S.-C."/>
            <person name="Li K.-L."/>
            <person name="Zheng P.-J."/>
            <person name="Zhang X.-J."/>
            <person name="Jia Y."/>
            <person name="Liu Y."/>
            <person name="Niu Y.-X."/>
            <person name="Yu L.-H."/>
            <person name="Chen D.-F."/>
            <person name="Zhang G.-Q."/>
        </authorList>
    </citation>
    <scope>NUCLEOTIDE SEQUENCE</scope>
    <source>
        <tissue evidence="2">Leaf</tissue>
    </source>
</reference>